<accession>A0ABW3Y2R2</accession>
<organism evidence="2 3">
    <name type="scientific">Namhaeicola litoreus</name>
    <dbReference type="NCBI Taxonomy" id="1052145"/>
    <lineage>
        <taxon>Bacteria</taxon>
        <taxon>Pseudomonadati</taxon>
        <taxon>Bacteroidota</taxon>
        <taxon>Flavobacteriia</taxon>
        <taxon>Flavobacteriales</taxon>
        <taxon>Flavobacteriaceae</taxon>
        <taxon>Namhaeicola</taxon>
    </lineage>
</organism>
<comment type="caution">
    <text evidence="2">The sequence shown here is derived from an EMBL/GenBank/DDBJ whole genome shotgun (WGS) entry which is preliminary data.</text>
</comment>
<keyword evidence="3" id="KW-1185">Reference proteome</keyword>
<feature type="transmembrane region" description="Helical" evidence="1">
    <location>
        <begin position="54"/>
        <end position="72"/>
    </location>
</feature>
<proteinExistence type="predicted"/>
<protein>
    <submittedName>
        <fullName evidence="2">DUF3784 domain-containing protein</fullName>
    </submittedName>
</protein>
<reference evidence="3" key="1">
    <citation type="journal article" date="2019" name="Int. J. Syst. Evol. Microbiol.">
        <title>The Global Catalogue of Microorganisms (GCM) 10K type strain sequencing project: providing services to taxonomists for standard genome sequencing and annotation.</title>
        <authorList>
            <consortium name="The Broad Institute Genomics Platform"/>
            <consortium name="The Broad Institute Genome Sequencing Center for Infectious Disease"/>
            <person name="Wu L."/>
            <person name="Ma J."/>
        </authorList>
    </citation>
    <scope>NUCLEOTIDE SEQUENCE [LARGE SCALE GENOMIC DNA]</scope>
    <source>
        <strain evidence="3">CCUG 61485</strain>
    </source>
</reference>
<feature type="transmembrane region" description="Helical" evidence="1">
    <location>
        <begin position="110"/>
        <end position="128"/>
    </location>
</feature>
<name>A0ABW3Y2R2_9FLAO</name>
<evidence type="ECO:0000313" key="3">
    <source>
        <dbReference type="Proteomes" id="UP001597201"/>
    </source>
</evidence>
<sequence length="242" mass="27679">MIWIILGLSLLFMAIGFLINEKNAINLLAGYNTMSVEQRKNFDLHGYLTLFKKFHIFLGISFLVFGLILYFLGEETALVAFISIYPISAYLIFIFIGFRFDNNPKNLKRYASVIVVVVSLLLVVYMMFEGMKENELVFSDDNISIEGMYGDDILYAEIAVIKLVDQLPKIVKKSNGFAAGEVRKGYFKTDQDEKVKLILNGDQIPIIYIQKRDSTKLYFSSSSTDNLGLFQTLEKQIHVKKE</sequence>
<dbReference type="Pfam" id="PF12650">
    <property type="entry name" value="DUF3784"/>
    <property type="match status" value="1"/>
</dbReference>
<keyword evidence="1" id="KW-1133">Transmembrane helix</keyword>
<dbReference type="Proteomes" id="UP001597201">
    <property type="component" value="Unassembled WGS sequence"/>
</dbReference>
<evidence type="ECO:0000256" key="1">
    <source>
        <dbReference type="SAM" id="Phobius"/>
    </source>
</evidence>
<dbReference type="RefSeq" id="WP_377177732.1">
    <property type="nucleotide sequence ID" value="NZ_JBHTMY010000003.1"/>
</dbReference>
<feature type="transmembrane region" description="Helical" evidence="1">
    <location>
        <begin position="79"/>
        <end position="98"/>
    </location>
</feature>
<dbReference type="EMBL" id="JBHTMY010000003">
    <property type="protein sequence ID" value="MFD1315496.1"/>
    <property type="molecule type" value="Genomic_DNA"/>
</dbReference>
<gene>
    <name evidence="2" type="ORF">ACFQ39_07695</name>
</gene>
<dbReference type="InterPro" id="IPR017259">
    <property type="entry name" value="UCP037672"/>
</dbReference>
<keyword evidence="1" id="KW-0472">Membrane</keyword>
<keyword evidence="1" id="KW-0812">Transmembrane</keyword>
<evidence type="ECO:0000313" key="2">
    <source>
        <dbReference type="EMBL" id="MFD1315496.1"/>
    </source>
</evidence>